<dbReference type="InterPro" id="IPR018712">
    <property type="entry name" value="Tle1-like_cat"/>
</dbReference>
<accession>A0A3N3DZ12</accession>
<name>A0A3N3DZ12_9VIBR</name>
<reference evidence="3 4" key="1">
    <citation type="submission" date="2018-11" db="EMBL/GenBank/DDBJ databases">
        <title>Vibrio ponticus strain CAIM 1751 pathogenic for the snapper Lutjanus guttatus.</title>
        <authorList>
            <person name="Soto-Rodriguez S."/>
            <person name="Lozano-Olvera R."/>
            <person name="Gomez-Gil B."/>
        </authorList>
    </citation>
    <scope>NUCLEOTIDE SEQUENCE [LARGE SCALE GENOMIC DNA]</scope>
    <source>
        <strain evidence="3 4">CAIM 1751</strain>
    </source>
</reference>
<dbReference type="EMBL" id="RKIK01000033">
    <property type="protein sequence ID" value="ROV59754.1"/>
    <property type="molecule type" value="Genomic_DNA"/>
</dbReference>
<sequence length="695" mass="79043">MSLIGVNAHCVPCEKNDHWIEIIIRDEHNQPFNNISGTLIDGCGKKYSIVVGESPIVLTDLSPGRVIIELDEKDWKESTERCIPYKGNNSPAKLWFNANPNGYQDCKREWHNHTVGDFLSDEQNLSVPSRHKKGKLNSLKLVTDSSHFVVIQGMTFIALRLGVFFDGTANNSYSAKWGKQHLDDNYGKWKAAYETSKEIALKSGKSLDDISAVDFIDSCFDFPDIEGSATNELTNVQKLYDLYISNEYNDLERLYYHSQYITGIGTGNSTEIAMADEDSFSGMARGVGDYGVEQKVITAVEQICRELDRIVREVEEVNSVIDGFKSLEFDVFGFSRGSAAARHFINTVLDGETGVFGLCFNEKLAQLGLSLPSAFNWDKPTSCQVTFAGLFDTVAAIADFSNFDFSVHNSENDPVRLWLDPKRVNKAIHLVANKTTEYRKNFSLNRLNKAGNFEEIIVPGAHSDIGGGYHSRMVFNESDYMLPLLENKLVRRHSIITKRTGRRVNRRIKRLLVERLKRKLEREVKQGWSKKDYIITKPKVRYLNHDRQRVSMRLIYRRVTNGELSRLYLRIMYGLAEFSGVPLVDIKDNQSVWMSESGYFGQYFSVPAMINDKFEINGQSFGEFCLEMLNSAKEGNSSKIRTRLCSHDIQRKFFELGLIHHSSDEAVTAGFIKANKPNRGNDKYEREEYSSKKSS</sequence>
<dbReference type="AlphaFoldDB" id="A0A3N3DZ12"/>
<dbReference type="Pfam" id="PF09994">
    <property type="entry name" value="T6SS_Tle1-like_cat"/>
    <property type="match status" value="1"/>
</dbReference>
<evidence type="ECO:0000259" key="2">
    <source>
        <dbReference type="Pfam" id="PF09994"/>
    </source>
</evidence>
<feature type="domain" description="T6SS Phospholipase effector Tle1-like catalytic" evidence="2">
    <location>
        <begin position="379"/>
        <end position="472"/>
    </location>
</feature>
<gene>
    <name evidence="3" type="ORF">EGH82_12295</name>
</gene>
<dbReference type="RefSeq" id="WP_123782299.1">
    <property type="nucleotide sequence ID" value="NZ_RKIK01000033.1"/>
</dbReference>
<feature type="region of interest" description="Disordered" evidence="1">
    <location>
        <begin position="676"/>
        <end position="695"/>
    </location>
</feature>
<dbReference type="Proteomes" id="UP000278792">
    <property type="component" value="Unassembled WGS sequence"/>
</dbReference>
<dbReference type="PANTHER" id="PTHR33840:SF1">
    <property type="entry name" value="TLE1 PHOSPHOLIPASE DOMAIN-CONTAINING PROTEIN"/>
    <property type="match status" value="1"/>
</dbReference>
<proteinExistence type="predicted"/>
<evidence type="ECO:0000313" key="4">
    <source>
        <dbReference type="Proteomes" id="UP000278792"/>
    </source>
</evidence>
<protein>
    <submittedName>
        <fullName evidence="3">DUF2235 domain-containing protein</fullName>
    </submittedName>
</protein>
<feature type="compositionally biased region" description="Basic and acidic residues" evidence="1">
    <location>
        <begin position="679"/>
        <end position="695"/>
    </location>
</feature>
<evidence type="ECO:0000313" key="3">
    <source>
        <dbReference type="EMBL" id="ROV59754.1"/>
    </source>
</evidence>
<comment type="caution">
    <text evidence="3">The sequence shown here is derived from an EMBL/GenBank/DDBJ whole genome shotgun (WGS) entry which is preliminary data.</text>
</comment>
<dbReference type="PANTHER" id="PTHR33840">
    <property type="match status" value="1"/>
</dbReference>
<organism evidence="3 4">
    <name type="scientific">Vibrio ponticus</name>
    <dbReference type="NCBI Taxonomy" id="265668"/>
    <lineage>
        <taxon>Bacteria</taxon>
        <taxon>Pseudomonadati</taxon>
        <taxon>Pseudomonadota</taxon>
        <taxon>Gammaproteobacteria</taxon>
        <taxon>Vibrionales</taxon>
        <taxon>Vibrionaceae</taxon>
        <taxon>Vibrio</taxon>
    </lineage>
</organism>
<evidence type="ECO:0000256" key="1">
    <source>
        <dbReference type="SAM" id="MobiDB-lite"/>
    </source>
</evidence>